<name>K6YRL1_9ALTE</name>
<dbReference type="GO" id="GO:0003700">
    <property type="term" value="F:DNA-binding transcription factor activity"/>
    <property type="evidence" value="ECO:0007669"/>
    <property type="project" value="TreeGrafter"/>
</dbReference>
<dbReference type="PRINTS" id="PR00455">
    <property type="entry name" value="HTHTETR"/>
</dbReference>
<dbReference type="InterPro" id="IPR023772">
    <property type="entry name" value="DNA-bd_HTH_TetR-type_CS"/>
</dbReference>
<proteinExistence type="predicted"/>
<dbReference type="Pfam" id="PF14246">
    <property type="entry name" value="TetR_C_7"/>
    <property type="match status" value="1"/>
</dbReference>
<dbReference type="InterPro" id="IPR001647">
    <property type="entry name" value="HTH_TetR"/>
</dbReference>
<dbReference type="Gene3D" id="1.10.357.10">
    <property type="entry name" value="Tetracycline Repressor, domain 2"/>
    <property type="match status" value="1"/>
</dbReference>
<protein>
    <submittedName>
        <fullName evidence="6">Transcriptional regulator tetR family</fullName>
    </submittedName>
</protein>
<dbReference type="InterPro" id="IPR009057">
    <property type="entry name" value="Homeodomain-like_sf"/>
</dbReference>
<dbReference type="FunFam" id="1.10.10.60:FF:000141">
    <property type="entry name" value="TetR family transcriptional regulator"/>
    <property type="match status" value="1"/>
</dbReference>
<keyword evidence="3" id="KW-0804">Transcription</keyword>
<dbReference type="OrthoDB" id="116240at2"/>
<accession>K6YRL1</accession>
<keyword evidence="2 4" id="KW-0238">DNA-binding</keyword>
<comment type="caution">
    <text evidence="6">The sequence shown here is derived from an EMBL/GenBank/DDBJ whole genome shotgun (WGS) entry which is preliminary data.</text>
</comment>
<dbReference type="SUPFAM" id="SSF48498">
    <property type="entry name" value="Tetracyclin repressor-like, C-terminal domain"/>
    <property type="match status" value="1"/>
</dbReference>
<evidence type="ECO:0000313" key="7">
    <source>
        <dbReference type="Proteomes" id="UP000006327"/>
    </source>
</evidence>
<evidence type="ECO:0000256" key="1">
    <source>
        <dbReference type="ARBA" id="ARBA00023015"/>
    </source>
</evidence>
<evidence type="ECO:0000256" key="3">
    <source>
        <dbReference type="ARBA" id="ARBA00023163"/>
    </source>
</evidence>
<dbReference type="InterPro" id="IPR036271">
    <property type="entry name" value="Tet_transcr_reg_TetR-rel_C_sf"/>
</dbReference>
<evidence type="ECO:0000313" key="6">
    <source>
        <dbReference type="EMBL" id="GAC20787.1"/>
    </source>
</evidence>
<feature type="domain" description="HTH tetR-type" evidence="5">
    <location>
        <begin position="9"/>
        <end position="69"/>
    </location>
</feature>
<evidence type="ECO:0000259" key="5">
    <source>
        <dbReference type="PROSITE" id="PS50977"/>
    </source>
</evidence>
<keyword evidence="1" id="KW-0805">Transcription regulation</keyword>
<dbReference type="SUPFAM" id="SSF46689">
    <property type="entry name" value="Homeodomain-like"/>
    <property type="match status" value="1"/>
</dbReference>
<dbReference type="AlphaFoldDB" id="K6YRL1"/>
<dbReference type="RefSeq" id="WP_007623062.1">
    <property type="nucleotide sequence ID" value="NZ_BAEO01000055.1"/>
</dbReference>
<feature type="DNA-binding region" description="H-T-H motif" evidence="4">
    <location>
        <begin position="32"/>
        <end position="51"/>
    </location>
</feature>
<dbReference type="EMBL" id="BAEO01000055">
    <property type="protein sequence ID" value="GAC20787.1"/>
    <property type="molecule type" value="Genomic_DNA"/>
</dbReference>
<dbReference type="Pfam" id="PF00440">
    <property type="entry name" value="TetR_N"/>
    <property type="match status" value="1"/>
</dbReference>
<organism evidence="6 7">
    <name type="scientific">Paraglaciecola arctica BSs20135</name>
    <dbReference type="NCBI Taxonomy" id="493475"/>
    <lineage>
        <taxon>Bacteria</taxon>
        <taxon>Pseudomonadati</taxon>
        <taxon>Pseudomonadota</taxon>
        <taxon>Gammaproteobacteria</taxon>
        <taxon>Alteromonadales</taxon>
        <taxon>Alteromonadaceae</taxon>
        <taxon>Paraglaciecola</taxon>
    </lineage>
</organism>
<dbReference type="PROSITE" id="PS50977">
    <property type="entry name" value="HTH_TETR_2"/>
    <property type="match status" value="1"/>
</dbReference>
<dbReference type="PANTHER" id="PTHR30055">
    <property type="entry name" value="HTH-TYPE TRANSCRIPTIONAL REGULATOR RUTR"/>
    <property type="match status" value="1"/>
</dbReference>
<dbReference type="InterPro" id="IPR050109">
    <property type="entry name" value="HTH-type_TetR-like_transc_reg"/>
</dbReference>
<dbReference type="Gene3D" id="1.10.10.60">
    <property type="entry name" value="Homeodomain-like"/>
    <property type="match status" value="1"/>
</dbReference>
<dbReference type="Proteomes" id="UP000006327">
    <property type="component" value="Unassembled WGS sequence"/>
</dbReference>
<dbReference type="PANTHER" id="PTHR30055:SF224">
    <property type="entry name" value="TRANSCRIPTIONAL REGULATOR TETR FAMILY"/>
    <property type="match status" value="1"/>
</dbReference>
<reference evidence="6 7" key="1">
    <citation type="journal article" date="2017" name="Antonie Van Leeuwenhoek">
        <title>Rhizobium rhizosphaerae sp. nov., a novel species isolated from rice rhizosphere.</title>
        <authorList>
            <person name="Zhao J.J."/>
            <person name="Zhang J."/>
            <person name="Zhang R.J."/>
            <person name="Zhang C.W."/>
            <person name="Yin H.Q."/>
            <person name="Zhang X.X."/>
        </authorList>
    </citation>
    <scope>NUCLEOTIDE SEQUENCE [LARGE SCALE GENOMIC DNA]</scope>
    <source>
        <strain evidence="6 7">BSs20135</strain>
    </source>
</reference>
<evidence type="ECO:0000256" key="2">
    <source>
        <dbReference type="ARBA" id="ARBA00023125"/>
    </source>
</evidence>
<sequence length="204" mass="22886">MQDKQTLSERKKSDIVAAAIQEFDSHGFQKTSMDQIAKTANVSKRTVYNHFSSKDALFTEITTIMWEQALTATAYTYQKALSIEEQLTAIAEQEMALLKSTTFISVSRLIIAECLHNENTKQQTLAHIADTESGLNIWLKKATEDGRLVIADIDIAATQFTGLLKSFAYWPQIIGFGEFPEQSKYQQIIDSAVAMFLGQYLTKA</sequence>
<dbReference type="STRING" id="493475.GARC_3833"/>
<dbReference type="eggNOG" id="COG1309">
    <property type="taxonomic scope" value="Bacteria"/>
</dbReference>
<evidence type="ECO:0000256" key="4">
    <source>
        <dbReference type="PROSITE-ProRule" id="PRU00335"/>
    </source>
</evidence>
<keyword evidence="7" id="KW-1185">Reference proteome</keyword>
<dbReference type="GO" id="GO:0000976">
    <property type="term" value="F:transcription cis-regulatory region binding"/>
    <property type="evidence" value="ECO:0007669"/>
    <property type="project" value="TreeGrafter"/>
</dbReference>
<dbReference type="PROSITE" id="PS01081">
    <property type="entry name" value="HTH_TETR_1"/>
    <property type="match status" value="1"/>
</dbReference>
<dbReference type="InterPro" id="IPR039536">
    <property type="entry name" value="TetR_C_Proteobacteria"/>
</dbReference>
<gene>
    <name evidence="6" type="ORF">GARC_3833</name>
</gene>